<sequence>MECLSSITGSFADKVVDKLFNAAGRQFGYLYNYNDNIENLRKQAKKLADARDKVQRKIDAAQREGKAVEAEVRSWIEEVDNIAAEADKFLQEVVPANKKCLGGWCINLRSRYRFGKEAEKKAMEISDLQAEGKFENVSSPTPPPAIIISSSPGISRNFESRKSVMKQTLGALNDENVSIIGICGMGGVGKTTIAKEIGKKAKEDKLVDEVVMAVVSRNPSIETIQKEIADILGLPLSGSSLPARARSLWARIKTEKRILIILDDVWEPIELDTIGIPCGENHRGCKIVLTSRSQKVCNQMDAKLVEISTLSKQESWKLFREVAGQVVDDSDINPVARKIADKCGGLPIAILTVGRALKNKNKYVWKDAAQQLKKSSTTYIEGMQRNVISSLELSYNCLESQQEESLFLFCCLFPEDFKIPVEVLARYGIGLNWFENVDTVEEARNRAHAVVSSLTSSFLLMGTDEQGFVKMHDVVRDFAIAVASKLNNTFMVNAGIRLLDFPSRNTYADLTGISLMCNDIHEVPDHGLECPKLQALLLQQNSALVIPSNFFQGMKDLKVLDLSDTKLLSLPQSLSFLANLRTLCLSRCKLGDDLSVIGELTRLEILNLSRSDIKEIPASFSQLSQLRLLEMNLCNNLKLIPRGVISSLSKLEELFMFECFIVWDFRNNSRLAELQDLSRITKLMINIPRYSYYPEFISFQNLTTFIVSVGITYKEYYEITVNIEANRRLVILSHDLRNSPLPDWVKDLLKRSEHVILHNIRGTENVVGDLVSERFTDLRNLTVRCCFGVKYVIDASKPAFPNLEKLVIYYSPHFVEICRGLLPAEAFGELKEIDVNMCDSALHVVSSHLLQRLISIKEIFIRNCQSLLNVFELEGLEIVDEESQFLTSLERITLANLPKMTHVWKGNIRFLYFHSLKILGLWNCNEIRNIFPQAMLPSLISLERIEVSGCHNLEEIFGKKEEGQEDEIVSWKKCHTEALGNLTYINVESCSKVVNLFTTSIAKSLVQLKKMDVSWCSAMQEIVSIEEGESAERIVFLSLYSMELKGLDSLTCFLPGLCPIEFPALERVKIVGCPKMKTFGFGDQVTPKLKKVNLEGKNRWMGNLNDTLQKFFHEQESIRKEATRAERLTENIGSNCCILWGRFTATDWLECQNT</sequence>
<keyword evidence="2" id="KW-1185">Reference proteome</keyword>
<organism evidence="1 2">
    <name type="scientific">Melia azedarach</name>
    <name type="common">Chinaberry tree</name>
    <dbReference type="NCBI Taxonomy" id="155640"/>
    <lineage>
        <taxon>Eukaryota</taxon>
        <taxon>Viridiplantae</taxon>
        <taxon>Streptophyta</taxon>
        <taxon>Embryophyta</taxon>
        <taxon>Tracheophyta</taxon>
        <taxon>Spermatophyta</taxon>
        <taxon>Magnoliopsida</taxon>
        <taxon>eudicotyledons</taxon>
        <taxon>Gunneridae</taxon>
        <taxon>Pentapetalae</taxon>
        <taxon>rosids</taxon>
        <taxon>malvids</taxon>
        <taxon>Sapindales</taxon>
        <taxon>Meliaceae</taxon>
        <taxon>Melia</taxon>
    </lineage>
</organism>
<name>A0ACC1XNM0_MELAZ</name>
<reference evidence="1 2" key="1">
    <citation type="journal article" date="2023" name="Science">
        <title>Complex scaffold remodeling in plant triterpene biosynthesis.</title>
        <authorList>
            <person name="De La Pena R."/>
            <person name="Hodgson H."/>
            <person name="Liu J.C."/>
            <person name="Stephenson M.J."/>
            <person name="Martin A.C."/>
            <person name="Owen C."/>
            <person name="Harkess A."/>
            <person name="Leebens-Mack J."/>
            <person name="Jimenez L.E."/>
            <person name="Osbourn A."/>
            <person name="Sattely E.S."/>
        </authorList>
    </citation>
    <scope>NUCLEOTIDE SEQUENCE [LARGE SCALE GENOMIC DNA]</scope>
    <source>
        <strain evidence="2">cv. JPN11</strain>
        <tissue evidence="1">Leaf</tissue>
    </source>
</reference>
<gene>
    <name evidence="1" type="ORF">OWV82_015210</name>
</gene>
<accession>A0ACC1XNM0</accession>
<dbReference type="Proteomes" id="UP001164539">
    <property type="component" value="Chromosome 8"/>
</dbReference>
<protein>
    <submittedName>
        <fullName evidence="1">Disease resistance protein</fullName>
    </submittedName>
</protein>
<evidence type="ECO:0000313" key="2">
    <source>
        <dbReference type="Proteomes" id="UP001164539"/>
    </source>
</evidence>
<comment type="caution">
    <text evidence="1">The sequence shown here is derived from an EMBL/GenBank/DDBJ whole genome shotgun (WGS) entry which is preliminary data.</text>
</comment>
<proteinExistence type="predicted"/>
<dbReference type="EMBL" id="CM051401">
    <property type="protein sequence ID" value="KAJ4713064.1"/>
    <property type="molecule type" value="Genomic_DNA"/>
</dbReference>
<evidence type="ECO:0000313" key="1">
    <source>
        <dbReference type="EMBL" id="KAJ4713064.1"/>
    </source>
</evidence>